<dbReference type="EMBL" id="DXEZ01000192">
    <property type="protein sequence ID" value="HIX54734.1"/>
    <property type="molecule type" value="Genomic_DNA"/>
</dbReference>
<accession>A0A9D1W8S3</accession>
<evidence type="ECO:0000313" key="2">
    <source>
        <dbReference type="EMBL" id="HIX54734.1"/>
    </source>
</evidence>
<comment type="caution">
    <text evidence="2">The sequence shown here is derived from an EMBL/GenBank/DDBJ whole genome shotgun (WGS) entry which is preliminary data.</text>
</comment>
<dbReference type="Gene3D" id="1.25.40.10">
    <property type="entry name" value="Tetratricopeptide repeat domain"/>
    <property type="match status" value="1"/>
</dbReference>
<sequence length="171" mass="20053">MTSKIRFIVAGFAFPLLIYALERGRLDFAALFAAIIMYMVWSHFKEGSVFLATQAFQNGDLPKAKALLKQIKNPDRLRKGRRSYYEFIMANLAMKEGDLDKAEYHFQFASRLPWRNDQQKGMILISLANINLMKKRYDRVERYLEVAGKLKLTQKQQSIFQKIEKELIKHL</sequence>
<gene>
    <name evidence="2" type="ORF">H9853_06890</name>
</gene>
<name>A0A9D1W8S3_9SPHI</name>
<evidence type="ECO:0000256" key="1">
    <source>
        <dbReference type="SAM" id="Phobius"/>
    </source>
</evidence>
<keyword evidence="1" id="KW-0812">Transmembrane</keyword>
<dbReference type="SUPFAM" id="SSF48452">
    <property type="entry name" value="TPR-like"/>
    <property type="match status" value="1"/>
</dbReference>
<evidence type="ECO:0008006" key="4">
    <source>
        <dbReference type="Google" id="ProtNLM"/>
    </source>
</evidence>
<protein>
    <recommendedName>
        <fullName evidence="4">Tetratricopeptide repeat protein</fullName>
    </recommendedName>
</protein>
<evidence type="ECO:0000313" key="3">
    <source>
        <dbReference type="Proteomes" id="UP000824156"/>
    </source>
</evidence>
<dbReference type="AlphaFoldDB" id="A0A9D1W8S3"/>
<feature type="transmembrane region" description="Helical" evidence="1">
    <location>
        <begin position="6"/>
        <end position="21"/>
    </location>
</feature>
<reference evidence="2" key="1">
    <citation type="journal article" date="2021" name="PeerJ">
        <title>Extensive microbial diversity within the chicken gut microbiome revealed by metagenomics and culture.</title>
        <authorList>
            <person name="Gilroy R."/>
            <person name="Ravi A."/>
            <person name="Getino M."/>
            <person name="Pursley I."/>
            <person name="Horton D.L."/>
            <person name="Alikhan N.F."/>
            <person name="Baker D."/>
            <person name="Gharbi K."/>
            <person name="Hall N."/>
            <person name="Watson M."/>
            <person name="Adriaenssens E.M."/>
            <person name="Foster-Nyarko E."/>
            <person name="Jarju S."/>
            <person name="Secka A."/>
            <person name="Antonio M."/>
            <person name="Oren A."/>
            <person name="Chaudhuri R.R."/>
            <person name="La Ragione R."/>
            <person name="Hildebrand F."/>
            <person name="Pallen M.J."/>
        </authorList>
    </citation>
    <scope>NUCLEOTIDE SEQUENCE</scope>
    <source>
        <strain evidence="2">1719</strain>
    </source>
</reference>
<keyword evidence="1" id="KW-1133">Transmembrane helix</keyword>
<dbReference type="InterPro" id="IPR011990">
    <property type="entry name" value="TPR-like_helical_dom_sf"/>
</dbReference>
<reference evidence="2" key="2">
    <citation type="submission" date="2021-04" db="EMBL/GenBank/DDBJ databases">
        <authorList>
            <person name="Gilroy R."/>
        </authorList>
    </citation>
    <scope>NUCLEOTIDE SEQUENCE</scope>
    <source>
        <strain evidence="2">1719</strain>
    </source>
</reference>
<dbReference type="Proteomes" id="UP000824156">
    <property type="component" value="Unassembled WGS sequence"/>
</dbReference>
<proteinExistence type="predicted"/>
<keyword evidence="1" id="KW-0472">Membrane</keyword>
<organism evidence="2 3">
    <name type="scientific">Candidatus Sphingobacterium stercoripullorum</name>
    <dbReference type="NCBI Taxonomy" id="2838759"/>
    <lineage>
        <taxon>Bacteria</taxon>
        <taxon>Pseudomonadati</taxon>
        <taxon>Bacteroidota</taxon>
        <taxon>Sphingobacteriia</taxon>
        <taxon>Sphingobacteriales</taxon>
        <taxon>Sphingobacteriaceae</taxon>
        <taxon>Sphingobacterium</taxon>
    </lineage>
</organism>